<evidence type="ECO:0000313" key="1">
    <source>
        <dbReference type="EMBL" id="MCI43331.1"/>
    </source>
</evidence>
<reference evidence="1 2" key="1">
    <citation type="journal article" date="2018" name="Front. Plant Sci.">
        <title>Red Clover (Trifolium pratense) and Zigzag Clover (T. medium) - A Picture of Genomic Similarities and Differences.</title>
        <authorList>
            <person name="Dluhosova J."/>
            <person name="Istvanek J."/>
            <person name="Nedelnik J."/>
            <person name="Repkova J."/>
        </authorList>
    </citation>
    <scope>NUCLEOTIDE SEQUENCE [LARGE SCALE GENOMIC DNA]</scope>
    <source>
        <strain evidence="2">cv. 10/8</strain>
        <tissue evidence="1">Leaf</tissue>
    </source>
</reference>
<accession>A0A392S356</accession>
<dbReference type="Proteomes" id="UP000265520">
    <property type="component" value="Unassembled WGS sequence"/>
</dbReference>
<dbReference type="EMBL" id="LXQA010315882">
    <property type="protein sequence ID" value="MCI43331.1"/>
    <property type="molecule type" value="Genomic_DNA"/>
</dbReference>
<feature type="non-terminal residue" evidence="1">
    <location>
        <position position="64"/>
    </location>
</feature>
<proteinExistence type="predicted"/>
<keyword evidence="2" id="KW-1185">Reference proteome</keyword>
<dbReference type="GO" id="GO:0004519">
    <property type="term" value="F:endonuclease activity"/>
    <property type="evidence" value="ECO:0007669"/>
    <property type="project" value="UniProtKB-KW"/>
</dbReference>
<sequence length="64" mass="7352">MLSGRLQQLGEKKVCICGDFNAVRSAEERRSVNQGLRSYDQISFNRFIDDNDLVDLPLCGRRFT</sequence>
<dbReference type="SUPFAM" id="SSF56219">
    <property type="entry name" value="DNase I-like"/>
    <property type="match status" value="1"/>
</dbReference>
<dbReference type="AlphaFoldDB" id="A0A392S356"/>
<dbReference type="GO" id="GO:0004527">
    <property type="term" value="F:exonuclease activity"/>
    <property type="evidence" value="ECO:0007669"/>
    <property type="project" value="UniProtKB-KW"/>
</dbReference>
<name>A0A392S356_9FABA</name>
<comment type="caution">
    <text evidence="1">The sequence shown here is derived from an EMBL/GenBank/DDBJ whole genome shotgun (WGS) entry which is preliminary data.</text>
</comment>
<protein>
    <submittedName>
        <fullName evidence="1">Endonuclease/exonuclease/phosphatase family protein</fullName>
    </submittedName>
</protein>
<keyword evidence="1" id="KW-0269">Exonuclease</keyword>
<dbReference type="InterPro" id="IPR036691">
    <property type="entry name" value="Endo/exonu/phosph_ase_sf"/>
</dbReference>
<evidence type="ECO:0000313" key="2">
    <source>
        <dbReference type="Proteomes" id="UP000265520"/>
    </source>
</evidence>
<keyword evidence="1" id="KW-0378">Hydrolase</keyword>
<keyword evidence="1" id="KW-0255">Endonuclease</keyword>
<keyword evidence="1" id="KW-0540">Nuclease</keyword>
<dbReference type="Gene3D" id="3.60.10.10">
    <property type="entry name" value="Endonuclease/exonuclease/phosphatase"/>
    <property type="match status" value="1"/>
</dbReference>
<organism evidence="1 2">
    <name type="scientific">Trifolium medium</name>
    <dbReference type="NCBI Taxonomy" id="97028"/>
    <lineage>
        <taxon>Eukaryota</taxon>
        <taxon>Viridiplantae</taxon>
        <taxon>Streptophyta</taxon>
        <taxon>Embryophyta</taxon>
        <taxon>Tracheophyta</taxon>
        <taxon>Spermatophyta</taxon>
        <taxon>Magnoliopsida</taxon>
        <taxon>eudicotyledons</taxon>
        <taxon>Gunneridae</taxon>
        <taxon>Pentapetalae</taxon>
        <taxon>rosids</taxon>
        <taxon>fabids</taxon>
        <taxon>Fabales</taxon>
        <taxon>Fabaceae</taxon>
        <taxon>Papilionoideae</taxon>
        <taxon>50 kb inversion clade</taxon>
        <taxon>NPAAA clade</taxon>
        <taxon>Hologalegina</taxon>
        <taxon>IRL clade</taxon>
        <taxon>Trifolieae</taxon>
        <taxon>Trifolium</taxon>
    </lineage>
</organism>